<dbReference type="SUPFAM" id="SSF55486">
    <property type="entry name" value="Metalloproteases ('zincins'), catalytic domain"/>
    <property type="match status" value="1"/>
</dbReference>
<reference evidence="4" key="1">
    <citation type="submission" date="2021-01" db="EMBL/GenBank/DDBJ databases">
        <title>Fulvivirga kasyanovii gen. nov., sp nov., a novel member of the phylum Bacteroidetes isolated from seawater in a mussel farm.</title>
        <authorList>
            <person name="Zhao L.-H."/>
            <person name="Wang Z.-J."/>
        </authorList>
    </citation>
    <scope>NUCLEOTIDE SEQUENCE</scope>
    <source>
        <strain evidence="4">29W222</strain>
    </source>
</reference>
<name>A0A937FWG0_9BACT</name>
<evidence type="ECO:0000313" key="5">
    <source>
        <dbReference type="Proteomes" id="UP000614216"/>
    </source>
</evidence>
<sequence>MNKLYLCIAMLFIGCTATSNSTTSSGKITSYGSGIAGKTAGMQKYEGYFEYYYDFKTDKILLVVDKFDQEFLYVNSLSAGVGSNDIGLDRNQLGHSRVVKFERRGPKILLVEPNYTYRAVSDNVNEQKAVEDAFAKSVLWGFKLITEEEDKVLIDASDFFLSDAHDVSGTLKNAGQGSYTLDKSRSAFYLSRTKNFPKNSEFEVTLTFTGTSPGNYIKSVVPTPSSVTVRQHHSFIELPDNKYKPRVFDPRAGFFDITYYDYAVPISENIERRFITRHRLEKKNPEAEISEAIDPIIYYLDRGTPEPIRSALLDGARWWNQAFEATGYKDAFKVEMLPEGADPMDVRYNVINWVHRSTRGWSYGSSVTDPRTGEIIKGHVLLGSLRVRQDFLIAEGLLAPYAEGVKVPEAMEKMALARLRQLAAHEVGHTLGWHIAMHPVART</sequence>
<evidence type="ECO:0000259" key="2">
    <source>
        <dbReference type="Pfam" id="PF16313"/>
    </source>
</evidence>
<dbReference type="Pfam" id="PF17148">
    <property type="entry name" value="DUF5117"/>
    <property type="match status" value="1"/>
</dbReference>
<feature type="signal peptide" evidence="1">
    <location>
        <begin position="1"/>
        <end position="21"/>
    </location>
</feature>
<keyword evidence="5" id="KW-1185">Reference proteome</keyword>
<evidence type="ECO:0000256" key="1">
    <source>
        <dbReference type="SAM" id="SignalP"/>
    </source>
</evidence>
<dbReference type="PANTHER" id="PTHR38478">
    <property type="entry name" value="PEPTIDASE M1A AND M12B"/>
    <property type="match status" value="1"/>
</dbReference>
<keyword evidence="1" id="KW-0732">Signal</keyword>
<proteinExistence type="predicted"/>
<accession>A0A937FWG0</accession>
<organism evidence="4 5">
    <name type="scientific">Fulvivirga marina</name>
    <dbReference type="NCBI Taxonomy" id="2494733"/>
    <lineage>
        <taxon>Bacteria</taxon>
        <taxon>Pseudomonadati</taxon>
        <taxon>Bacteroidota</taxon>
        <taxon>Cytophagia</taxon>
        <taxon>Cytophagales</taxon>
        <taxon>Fulvivirgaceae</taxon>
        <taxon>Fulvivirga</taxon>
    </lineage>
</organism>
<comment type="caution">
    <text evidence="4">The sequence shown here is derived from an EMBL/GenBank/DDBJ whole genome shotgun (WGS) entry which is preliminary data.</text>
</comment>
<dbReference type="InterPro" id="IPR034032">
    <property type="entry name" value="Zn_MMP-like_bac"/>
</dbReference>
<dbReference type="CDD" id="cd04276">
    <property type="entry name" value="ZnMc_MMP_like_2"/>
    <property type="match status" value="1"/>
</dbReference>
<dbReference type="PROSITE" id="PS51257">
    <property type="entry name" value="PROKAR_LIPOPROTEIN"/>
    <property type="match status" value="1"/>
</dbReference>
<dbReference type="Pfam" id="PF16313">
    <property type="entry name" value="DUF4953"/>
    <property type="match status" value="1"/>
</dbReference>
<evidence type="ECO:0000259" key="3">
    <source>
        <dbReference type="Pfam" id="PF17148"/>
    </source>
</evidence>
<feature type="domain" description="EcxA zinc-binding" evidence="2">
    <location>
        <begin position="409"/>
        <end position="432"/>
    </location>
</feature>
<dbReference type="Proteomes" id="UP000614216">
    <property type="component" value="Unassembled WGS sequence"/>
</dbReference>
<dbReference type="RefSeq" id="WP_202855795.1">
    <property type="nucleotide sequence ID" value="NZ_JAEUGD010000023.1"/>
</dbReference>
<protein>
    <submittedName>
        <fullName evidence="4">DUF5117 domain-containing protein</fullName>
    </submittedName>
</protein>
<dbReference type="PANTHER" id="PTHR38478:SF1">
    <property type="entry name" value="ZINC DEPENDENT METALLOPROTEASE DOMAIN LIPOPROTEIN"/>
    <property type="match status" value="1"/>
</dbReference>
<feature type="chain" id="PRO_5037712310" evidence="1">
    <location>
        <begin position="22"/>
        <end position="443"/>
    </location>
</feature>
<evidence type="ECO:0000313" key="4">
    <source>
        <dbReference type="EMBL" id="MBL6446257.1"/>
    </source>
</evidence>
<feature type="domain" description="DUF5117" evidence="3">
    <location>
        <begin position="92"/>
        <end position="283"/>
    </location>
</feature>
<dbReference type="InterPro" id="IPR033413">
    <property type="entry name" value="DUF5117"/>
</dbReference>
<dbReference type="InterPro" id="IPR032534">
    <property type="entry name" value="EcxA_zinc-bd"/>
</dbReference>
<dbReference type="AlphaFoldDB" id="A0A937FWG0"/>
<gene>
    <name evidence="4" type="ORF">JMN32_08055</name>
</gene>
<dbReference type="EMBL" id="JAEUGD010000023">
    <property type="protein sequence ID" value="MBL6446257.1"/>
    <property type="molecule type" value="Genomic_DNA"/>
</dbReference>